<keyword evidence="6" id="KW-0645">Protease</keyword>
<dbReference type="Gene3D" id="1.10.880.10">
    <property type="entry name" value="Transcription factor, Skn-1-like, DNA-binding domain"/>
    <property type="match status" value="1"/>
</dbReference>
<feature type="compositionally biased region" description="Basic and acidic residues" evidence="25">
    <location>
        <begin position="1863"/>
        <end position="1872"/>
    </location>
</feature>
<keyword evidence="29" id="KW-1185">Reference proteome</keyword>
<dbReference type="PROSITE" id="PS00036">
    <property type="entry name" value="BZIP_BASIC"/>
    <property type="match status" value="1"/>
</dbReference>
<dbReference type="InterPro" id="IPR004826">
    <property type="entry name" value="bZIP_Maf"/>
</dbReference>
<comment type="cofactor">
    <cofactor evidence="22">
        <name>Zn(2+)</name>
        <dbReference type="ChEBI" id="CHEBI:29105"/>
    </cofactor>
    <text evidence="22">Binds 1 zinc ion per subunit.</text>
</comment>
<evidence type="ECO:0000256" key="21">
    <source>
        <dbReference type="PIRSR" id="PIRSR634016-1"/>
    </source>
</evidence>
<feature type="region of interest" description="Disordered" evidence="25">
    <location>
        <begin position="1863"/>
        <end position="1884"/>
    </location>
</feature>
<dbReference type="InterPro" id="IPR050344">
    <property type="entry name" value="Peptidase_M1_aminopeptidases"/>
</dbReference>
<dbReference type="GO" id="GO:0005737">
    <property type="term" value="C:cytoplasm"/>
    <property type="evidence" value="ECO:0007669"/>
    <property type="project" value="TreeGrafter"/>
</dbReference>
<dbReference type="FunFam" id="2.60.40.1910:FF:000003">
    <property type="entry name" value="Aminopeptidase"/>
    <property type="match status" value="1"/>
</dbReference>
<feature type="compositionally biased region" description="Polar residues" evidence="25">
    <location>
        <begin position="401"/>
        <end position="410"/>
    </location>
</feature>
<dbReference type="InterPro" id="IPR015816">
    <property type="entry name" value="Vitellinogen_b-sht_N"/>
</dbReference>
<evidence type="ECO:0000313" key="29">
    <source>
        <dbReference type="Proteomes" id="UP000719412"/>
    </source>
</evidence>
<evidence type="ECO:0000256" key="6">
    <source>
        <dbReference type="ARBA" id="ARBA00022670"/>
    </source>
</evidence>
<evidence type="ECO:0000256" key="13">
    <source>
        <dbReference type="ARBA" id="ARBA00022989"/>
    </source>
</evidence>
<dbReference type="InterPro" id="IPR014782">
    <property type="entry name" value="Peptidase_M1_dom"/>
</dbReference>
<dbReference type="Gene3D" id="1.25.50.20">
    <property type="match status" value="1"/>
</dbReference>
<feature type="region of interest" description="Disordered" evidence="25">
    <location>
        <begin position="388"/>
        <end position="418"/>
    </location>
</feature>
<dbReference type="FunFam" id="1.10.390.10:FF:000006">
    <property type="entry name" value="Puromycin-sensitive aminopeptidase"/>
    <property type="match status" value="1"/>
</dbReference>
<dbReference type="FunFam" id="2.30.230.10:FF:000007">
    <property type="entry name" value="Apolipoprotein lipid transfer particle"/>
    <property type="match status" value="1"/>
</dbReference>
<feature type="compositionally biased region" description="Basic and acidic residues" evidence="25">
    <location>
        <begin position="570"/>
        <end position="589"/>
    </location>
</feature>
<feature type="site" description="Transition state stabilizer" evidence="23">
    <location>
        <position position="1339"/>
    </location>
</feature>
<dbReference type="Gene3D" id="2.60.40.1910">
    <property type="match status" value="1"/>
</dbReference>
<evidence type="ECO:0000256" key="7">
    <source>
        <dbReference type="ARBA" id="ARBA00022692"/>
    </source>
</evidence>
<dbReference type="Gene3D" id="1.10.390.10">
    <property type="entry name" value="Neutral Protease Domain 2"/>
    <property type="match status" value="1"/>
</dbReference>
<evidence type="ECO:0000256" key="15">
    <source>
        <dbReference type="ARBA" id="ARBA00023049"/>
    </source>
</evidence>
<evidence type="ECO:0000256" key="14">
    <source>
        <dbReference type="ARBA" id="ARBA00023015"/>
    </source>
</evidence>
<feature type="region of interest" description="Disordered" evidence="25">
    <location>
        <begin position="147"/>
        <end position="178"/>
    </location>
</feature>
<proteinExistence type="inferred from homology"/>
<dbReference type="PROSITE" id="PS51211">
    <property type="entry name" value="VITELLOGENIN"/>
    <property type="match status" value="1"/>
</dbReference>
<feature type="binding site" evidence="22">
    <location>
        <position position="1257"/>
    </location>
    <ligand>
        <name>Zn(2+)</name>
        <dbReference type="ChEBI" id="CHEBI:29105"/>
        <note>catalytic</note>
    </ligand>
</feature>
<evidence type="ECO:0000256" key="10">
    <source>
        <dbReference type="ARBA" id="ARBA00022801"/>
    </source>
</evidence>
<dbReference type="InterPro" id="IPR027268">
    <property type="entry name" value="Peptidase_M4/M1_CTD_sf"/>
</dbReference>
<reference evidence="28" key="2">
    <citation type="submission" date="2021-08" db="EMBL/GenBank/DDBJ databases">
        <authorList>
            <person name="Eriksson T."/>
        </authorList>
    </citation>
    <scope>NUCLEOTIDE SEQUENCE</scope>
    <source>
        <strain evidence="28">Stoneville</strain>
        <tissue evidence="28">Whole head</tissue>
    </source>
</reference>
<dbReference type="InterPro" id="IPR034016">
    <property type="entry name" value="M1_APN-typ"/>
</dbReference>
<dbReference type="GO" id="GO:0042277">
    <property type="term" value="F:peptide binding"/>
    <property type="evidence" value="ECO:0007669"/>
    <property type="project" value="TreeGrafter"/>
</dbReference>
<feature type="domain" description="BZIP" evidence="26">
    <location>
        <begin position="628"/>
        <end position="691"/>
    </location>
</feature>
<feature type="compositionally biased region" description="Polar residues" evidence="25">
    <location>
        <begin position="33"/>
        <end position="43"/>
    </location>
</feature>
<evidence type="ECO:0000256" key="1">
    <source>
        <dbReference type="ARBA" id="ARBA00004606"/>
    </source>
</evidence>
<keyword evidence="14" id="KW-0805">Transcription regulation</keyword>
<dbReference type="GO" id="GO:0005319">
    <property type="term" value="F:lipid transporter activity"/>
    <property type="evidence" value="ECO:0007669"/>
    <property type="project" value="InterPro"/>
</dbReference>
<feature type="binding site" evidence="22">
    <location>
        <position position="1253"/>
    </location>
    <ligand>
        <name>Zn(2+)</name>
        <dbReference type="ChEBI" id="CHEBI:29105"/>
        <note>catalytic</note>
    </ligand>
</feature>
<dbReference type="GO" id="GO:0008270">
    <property type="term" value="F:zinc ion binding"/>
    <property type="evidence" value="ECO:0007669"/>
    <property type="project" value="InterPro"/>
</dbReference>
<dbReference type="CDD" id="cd14698">
    <property type="entry name" value="bZIP_CNC"/>
    <property type="match status" value="1"/>
</dbReference>
<evidence type="ECO:0000313" key="28">
    <source>
        <dbReference type="EMBL" id="KAH0818209.1"/>
    </source>
</evidence>
<keyword evidence="7" id="KW-0812">Transmembrane</keyword>
<feature type="region of interest" description="Disordered" evidence="25">
    <location>
        <begin position="22"/>
        <end position="45"/>
    </location>
</feature>
<evidence type="ECO:0000256" key="3">
    <source>
        <dbReference type="ARBA" id="ARBA00010136"/>
    </source>
</evidence>
<evidence type="ECO:0000256" key="23">
    <source>
        <dbReference type="PIRSR" id="PIRSR634016-4"/>
    </source>
</evidence>
<dbReference type="InterPro" id="IPR004827">
    <property type="entry name" value="bZIP"/>
</dbReference>
<evidence type="ECO:0000256" key="9">
    <source>
        <dbReference type="ARBA" id="ARBA00022729"/>
    </source>
</evidence>
<dbReference type="SUPFAM" id="SSF55486">
    <property type="entry name" value="Metalloproteases ('zincins'), catalytic domain"/>
    <property type="match status" value="1"/>
</dbReference>
<comment type="caution">
    <text evidence="28">The sequence shown here is derived from an EMBL/GenBank/DDBJ whole genome shotgun (WGS) entry which is preliminary data.</text>
</comment>
<organism evidence="28 29">
    <name type="scientific">Tenebrio molitor</name>
    <name type="common">Yellow mealworm beetle</name>
    <dbReference type="NCBI Taxonomy" id="7067"/>
    <lineage>
        <taxon>Eukaryota</taxon>
        <taxon>Metazoa</taxon>
        <taxon>Ecdysozoa</taxon>
        <taxon>Arthropoda</taxon>
        <taxon>Hexapoda</taxon>
        <taxon>Insecta</taxon>
        <taxon>Pterygota</taxon>
        <taxon>Neoptera</taxon>
        <taxon>Endopterygota</taxon>
        <taxon>Coleoptera</taxon>
        <taxon>Polyphaga</taxon>
        <taxon>Cucujiformia</taxon>
        <taxon>Tenebrionidae</taxon>
        <taxon>Tenebrio</taxon>
    </lineage>
</organism>
<evidence type="ECO:0000256" key="16">
    <source>
        <dbReference type="ARBA" id="ARBA00023125"/>
    </source>
</evidence>
<dbReference type="Pfam" id="PF01347">
    <property type="entry name" value="Vitellogenin_N"/>
    <property type="match status" value="1"/>
</dbReference>
<dbReference type="InterPro" id="IPR015819">
    <property type="entry name" value="Lipid_transp_b-sht_shell"/>
</dbReference>
<keyword evidence="5" id="KW-0336">GPI-anchor</keyword>
<protein>
    <submittedName>
        <fullName evidence="28">Uncharacterized protein</fullName>
    </submittedName>
</protein>
<keyword evidence="15" id="KW-0482">Metalloprotease</keyword>
<evidence type="ECO:0000256" key="25">
    <source>
        <dbReference type="SAM" id="MobiDB-lite"/>
    </source>
</evidence>
<dbReference type="PRINTS" id="PR00756">
    <property type="entry name" value="ALADIPTASE"/>
</dbReference>
<dbReference type="GO" id="GO:0098552">
    <property type="term" value="C:side of membrane"/>
    <property type="evidence" value="ECO:0007669"/>
    <property type="project" value="UniProtKB-KW"/>
</dbReference>
<dbReference type="Pfam" id="PF03131">
    <property type="entry name" value="bZIP_Maf"/>
    <property type="match status" value="1"/>
</dbReference>
<dbReference type="EMBL" id="JABDTM020018180">
    <property type="protein sequence ID" value="KAH0818209.1"/>
    <property type="molecule type" value="Genomic_DNA"/>
</dbReference>
<evidence type="ECO:0000256" key="17">
    <source>
        <dbReference type="ARBA" id="ARBA00023136"/>
    </source>
</evidence>
<sequence>MDLIEVLWKQDVDLGFSLDVANGKGDKPEADLQNDSPSSSISMENDDVEKLKTLKAINEDSIKEEPENELTDPWAGFNYTIDTETGEYVVKAEELTESLNGADCGPSCDLPLGDLSLPLPEFLLDEALRLVELDDTPQEAINVKELENLAEESSDTEPSTSTSKSSETPSSSKDSDDDLSILTDMIQTSQFHHPHHRAFQSRMPFVRTVSMEQRWQDLANLLSLPSPGDTSGMPHPFSHHHPLHNYSHPHAHGMGYSPEATRGVLLHNATLTPPMGDINATVPYSNIGGTNLGNAVATSMNLTNSSEPMGEPNSTPHYKLEPSHDMMYYQNSTTELNQTDGFLSSILNDEDLQLMDMAMNEGMYTMRMLDSNNAISNLSMNGAAGTTASMSRTDVERMDTSSDSAVSSMGSERVPSLSDGEWCDAGSDSGHTTGDHYVTDYQTKYRPYDYSYTSRQHASALAASDATRMPPVAQKKHQMFGKRYLQEQGATGAVSHQPPVKYEYRDPTAAPYNSSQPEGAVGPKPPEMKYSCSMEFGRHNHLVRNSLDHIQHNHTYHLPTESTGAMQRPVSRDKSKSRKSEDEHLTRDEKRARALNVPITVDDIINLPMDEFNERLSKYDLSEPQLSLIRDIRRRGKNKVAAQNCRKRKLDQILSLADEVKDMRDRKIRLMNEHEFVSNECQRMKDKYQQLYRHVFQNLRDPDGNQYSPYQYSLQTSADGTILVVPRSNSTLSNPERKDPPPQGSPSPADVIRLEPMGRFKQTQNGNVRLQVHVVACANCEDILSKQNIAALRTAHACNSGKNDAGFRVPEGLVRNREALVKVSVVTGDHSIEAVVWRRGERVMSEQDVDDVAFLTGGVAGTESPAGATKKSLYENNGVAACSHNRALCIATVVFALLFTIAVIIAFTGPQSDCTCAGEKPPNFVDERWNVTKAFIPRATNGQIFPWNNIRLPTFVRPTRYNITIHPNLTTLEVKGQVSIELYAEKDTHFIVLHSKNLTITDKMVQDRKGHSMRVAKMLEYTGAQQIYIEMKEKFRKRHNYTLMIRFSSKLSREFEGFYISNYINKDGERRYLATTHFEPTYARAAFPCFDEPNFKAKFKMSIFRDRFHIALFNMPVINTEDVGFYMGTGLLRDNFQESVEMSTYLVAFIICDYTHLSRQTQRGVSVSVYTPPPYISQASFALNTTTHILEYFEEFFGVPYPLPKQDLAAIPDFASGAMENWGLITYRETAILYDPIETSTMAHQYVAIVIAHELAHQWFGNLVTMKWWNDLWLNEGFASYLEYLGVDNLFPEWKMMEQFILDKTQPALALDALSSSHPISVAVHDPAEIEAIFDTISYSKGAAILYMLSKFLQQETLQNGLNDYLSTYKYSNADTKDLWNVFSRNSNQSLEVKAIMDTWTHQMGFPLITITREENEVVVAQERFLLTVESTNSSVRNSPKSKYDYKWYVPFTYFTNNDTQTVYNVWMNMTDVRFELDPDITWIKANVNQSGFYRVMYDEATWRSLIGVLRNNHTVFNPADRANLIDDAFTLCRAGLLNASIPLELSLYLSKERDYVPWVTAIEHFQSWSRRLSESLAYKLFLKYMRKLLTPVAKYVGWGNQGSHLDKLMRTEILSTAILCELNETVTQAKHKFQKWMLHNESINPDLKEVVYSAGIKYGGMAEWQHCWNLYNTTTIPSERKLLLKALGVASDPWLLQRYLLETLDRNMVKPQDVKIVLAVVAANPEGRLLAWRHLKAYWPTMHSLFGNATFMMGSLISAVTAHLSTPYDYYEVSTYFNGMNVGSATRALEQSLETIKLNINWVSQNEADIYTWLRNYVKMRTTPVWVNDRDLRRQYRDGLREEESQVNNRLQFGMQEIHAEVEGKTAEKPSTEPLTGTGKFKYGPGTQQNYKYSVNVRSFFNGTSKNESKLHVEGTVSLNFLTPCDGLLTLSDLKLSENPSENGQQTPPHANSQEFSDMLSEYSLRFAFNDGIISEICPQEEEKNWVLNFKRGVLSMLHNAMRRFDLDHSTIEEDVRGQCPTNYVVQGAKETSLLIQKTKDLNACQNRAKLHSMVQSVPYNFRPELQEGKNLLKSSSRCEMSIDHNIYNEITCEESHVLQPFSNQDAGATTIVVQRLILLSENAETLGEQLEISRRTSLLFDHVPSPKPTHDELRASRNLIKKMCKQSTDDVQIEFSDLFTKFIQTLRLLSYPSLSTLYGHAGATCPTGKYVCSSRNC</sequence>
<dbReference type="FunFam" id="1.10.880.10:FF:000004">
    <property type="entry name" value="Nuclear factor, erythroid 2"/>
    <property type="match status" value="1"/>
</dbReference>
<feature type="active site" description="Proton acceptor" evidence="21">
    <location>
        <position position="1254"/>
    </location>
</feature>
<evidence type="ECO:0000256" key="18">
    <source>
        <dbReference type="ARBA" id="ARBA00023163"/>
    </source>
</evidence>
<feature type="region of interest" description="Disordered" evidence="25">
    <location>
        <begin position="503"/>
        <end position="526"/>
    </location>
</feature>
<evidence type="ECO:0000256" key="22">
    <source>
        <dbReference type="PIRSR" id="PIRSR634016-3"/>
    </source>
</evidence>
<dbReference type="FunFam" id="2.60.40.1730:FF:000001">
    <property type="entry name" value="Leucyl-cystinyl aminopeptidase"/>
    <property type="match status" value="1"/>
</dbReference>
<evidence type="ECO:0000256" key="5">
    <source>
        <dbReference type="ARBA" id="ARBA00022622"/>
    </source>
</evidence>
<keyword evidence="13" id="KW-1133">Transmembrane helix</keyword>
<dbReference type="GO" id="GO:0070006">
    <property type="term" value="F:metalloaminopeptidase activity"/>
    <property type="evidence" value="ECO:0007669"/>
    <property type="project" value="TreeGrafter"/>
</dbReference>
<dbReference type="InterPro" id="IPR042097">
    <property type="entry name" value="Aminopeptidase_N-like_N_sf"/>
</dbReference>
<dbReference type="Pfam" id="PF01433">
    <property type="entry name" value="Peptidase_M1"/>
    <property type="match status" value="1"/>
</dbReference>
<reference evidence="28" key="1">
    <citation type="journal article" date="2020" name="J Insects Food Feed">
        <title>The yellow mealworm (Tenebrio molitor) genome: a resource for the emerging insects as food and feed industry.</title>
        <authorList>
            <person name="Eriksson T."/>
            <person name="Andere A."/>
            <person name="Kelstrup H."/>
            <person name="Emery V."/>
            <person name="Picard C."/>
        </authorList>
    </citation>
    <scope>NUCLEOTIDE SEQUENCE</scope>
    <source>
        <strain evidence="28">Stoneville</strain>
        <tissue evidence="28">Whole head</tissue>
    </source>
</reference>
<dbReference type="PANTHER" id="PTHR11533">
    <property type="entry name" value="PROTEASE M1 ZINC METALLOPROTEASE"/>
    <property type="match status" value="1"/>
</dbReference>
<keyword evidence="20" id="KW-0449">Lipoprotein</keyword>
<feature type="region of interest" description="Disordered" evidence="25">
    <location>
        <begin position="728"/>
        <end position="750"/>
    </location>
</feature>
<comment type="caution">
    <text evidence="24">Lacks conserved residue(s) required for the propagation of feature annotation.</text>
</comment>
<dbReference type="Gene3D" id="2.30.230.10">
    <property type="entry name" value="Lipovitellin, beta-sheet shell regions, chain A"/>
    <property type="match status" value="1"/>
</dbReference>
<dbReference type="InterPro" id="IPR001747">
    <property type="entry name" value="Vitellogenin_N"/>
</dbReference>
<evidence type="ECO:0000256" key="24">
    <source>
        <dbReference type="PROSITE-ProRule" id="PRU00557"/>
    </source>
</evidence>
<evidence type="ECO:0000256" key="20">
    <source>
        <dbReference type="ARBA" id="ARBA00023288"/>
    </source>
</evidence>
<dbReference type="GO" id="GO:0003677">
    <property type="term" value="F:DNA binding"/>
    <property type="evidence" value="ECO:0007669"/>
    <property type="project" value="UniProtKB-KW"/>
</dbReference>
<dbReference type="InterPro" id="IPR045357">
    <property type="entry name" value="Aminopeptidase_N-like_N"/>
</dbReference>
<dbReference type="InterPro" id="IPR024571">
    <property type="entry name" value="ERAP1-like_C_dom"/>
</dbReference>
<keyword evidence="12" id="KW-0735">Signal-anchor</keyword>
<dbReference type="Proteomes" id="UP000719412">
    <property type="component" value="Unassembled WGS sequence"/>
</dbReference>
<dbReference type="SMART" id="SM00338">
    <property type="entry name" value="BRLZ"/>
    <property type="match status" value="1"/>
</dbReference>
<keyword evidence="17" id="KW-0472">Membrane</keyword>
<keyword evidence="11 22" id="KW-0862">Zinc</keyword>
<dbReference type="GO" id="GO:0005615">
    <property type="term" value="C:extracellular space"/>
    <property type="evidence" value="ECO:0007669"/>
    <property type="project" value="TreeGrafter"/>
</dbReference>
<feature type="compositionally biased region" description="Low complexity" evidence="25">
    <location>
        <begin position="156"/>
        <end position="172"/>
    </location>
</feature>
<keyword evidence="18" id="KW-0804">Transcription</keyword>
<dbReference type="Pfam" id="PF17900">
    <property type="entry name" value="Peptidase_M1_N"/>
    <property type="match status" value="1"/>
</dbReference>
<evidence type="ECO:0000259" key="27">
    <source>
        <dbReference type="PROSITE" id="PS51211"/>
    </source>
</evidence>
<evidence type="ECO:0000256" key="8">
    <source>
        <dbReference type="ARBA" id="ARBA00022723"/>
    </source>
</evidence>
<evidence type="ECO:0000259" key="26">
    <source>
        <dbReference type="PROSITE" id="PS50217"/>
    </source>
</evidence>
<dbReference type="GO" id="GO:0005886">
    <property type="term" value="C:plasma membrane"/>
    <property type="evidence" value="ECO:0007669"/>
    <property type="project" value="UniProtKB-SubCell"/>
</dbReference>
<dbReference type="GO" id="GO:0003700">
    <property type="term" value="F:DNA-binding transcription factor activity"/>
    <property type="evidence" value="ECO:0007669"/>
    <property type="project" value="InterPro"/>
</dbReference>
<keyword evidence="16" id="KW-0238">DNA-binding</keyword>
<dbReference type="SUPFAM" id="SSF47454">
    <property type="entry name" value="A DNA-binding domain in eukaryotic transcription factors"/>
    <property type="match status" value="1"/>
</dbReference>
<comment type="subcellular location">
    <subcellularLocation>
        <location evidence="2">Cell membrane</location>
        <topology evidence="2">Lipid-anchor</topology>
        <topology evidence="2">GPI-anchor</topology>
    </subcellularLocation>
    <subcellularLocation>
        <location evidence="1">Membrane</location>
        <topology evidence="1">Single-pass type II membrane protein</topology>
    </subcellularLocation>
</comment>
<keyword evidence="19" id="KW-0325">Glycoprotein</keyword>
<dbReference type="SUPFAM" id="SSF56968">
    <property type="entry name" value="Lipovitellin-phosvitin complex, beta-sheet shell regions"/>
    <property type="match status" value="1"/>
</dbReference>
<dbReference type="GO" id="GO:0006508">
    <property type="term" value="P:proteolysis"/>
    <property type="evidence" value="ECO:0007669"/>
    <property type="project" value="UniProtKB-KW"/>
</dbReference>
<gene>
    <name evidence="28" type="ORF">GEV33_004582</name>
</gene>
<evidence type="ECO:0000256" key="4">
    <source>
        <dbReference type="ARBA" id="ARBA00022438"/>
    </source>
</evidence>
<evidence type="ECO:0000256" key="12">
    <source>
        <dbReference type="ARBA" id="ARBA00022968"/>
    </source>
</evidence>
<keyword evidence="4" id="KW-0031">Aminopeptidase</keyword>
<dbReference type="Pfam" id="PF11838">
    <property type="entry name" value="ERAP1_C"/>
    <property type="match status" value="1"/>
</dbReference>
<keyword evidence="10" id="KW-0378">Hydrolase</keyword>
<evidence type="ECO:0000256" key="19">
    <source>
        <dbReference type="ARBA" id="ARBA00023180"/>
    </source>
</evidence>
<feature type="domain" description="Vitellogenin" evidence="27">
    <location>
        <begin position="1884"/>
        <end position="2219"/>
    </location>
</feature>
<comment type="similarity">
    <text evidence="3">Belongs to the peptidase M1 family.</text>
</comment>
<dbReference type="InterPro" id="IPR008917">
    <property type="entry name" value="TF_DNA-bd_sf"/>
</dbReference>
<name>A0A8J6HP53_TENMO</name>
<dbReference type="PANTHER" id="PTHR11533:SF299">
    <property type="entry name" value="AMINOPEPTIDASE"/>
    <property type="match status" value="1"/>
</dbReference>
<dbReference type="SUPFAM" id="SSF63737">
    <property type="entry name" value="Leukotriene A4 hydrolase N-terminal domain"/>
    <property type="match status" value="1"/>
</dbReference>
<dbReference type="Gene3D" id="2.60.40.1730">
    <property type="entry name" value="tricorn interacting facor f3 domain"/>
    <property type="match status" value="1"/>
</dbReference>
<dbReference type="InterPro" id="IPR001930">
    <property type="entry name" value="Peptidase_M1"/>
</dbReference>
<dbReference type="PROSITE" id="PS50217">
    <property type="entry name" value="BZIP"/>
    <property type="match status" value="1"/>
</dbReference>
<evidence type="ECO:0000256" key="11">
    <source>
        <dbReference type="ARBA" id="ARBA00022833"/>
    </source>
</evidence>
<feature type="region of interest" description="Disordered" evidence="25">
    <location>
        <begin position="557"/>
        <end position="589"/>
    </location>
</feature>
<dbReference type="GO" id="GO:0043171">
    <property type="term" value="P:peptide catabolic process"/>
    <property type="evidence" value="ECO:0007669"/>
    <property type="project" value="TreeGrafter"/>
</dbReference>
<feature type="binding site" evidence="22">
    <location>
        <position position="1276"/>
    </location>
    <ligand>
        <name>Zn(2+)</name>
        <dbReference type="ChEBI" id="CHEBI:29105"/>
        <note>catalytic</note>
    </ligand>
</feature>
<keyword evidence="8 22" id="KW-0479">Metal-binding</keyword>
<accession>A0A8J6HP53</accession>
<keyword evidence="9" id="KW-0732">Signal</keyword>
<dbReference type="FunFam" id="1.25.50.20:FF:000005">
    <property type="entry name" value="Aminopeptidase N-like protein"/>
    <property type="match status" value="1"/>
</dbReference>
<evidence type="ECO:0000256" key="2">
    <source>
        <dbReference type="ARBA" id="ARBA00004609"/>
    </source>
</evidence>
<dbReference type="CDD" id="cd09601">
    <property type="entry name" value="M1_APN-Q_like"/>
    <property type="match status" value="1"/>
</dbReference>